<dbReference type="EMBL" id="MCGT01000040">
    <property type="protein sequence ID" value="ORX45859.1"/>
    <property type="molecule type" value="Genomic_DNA"/>
</dbReference>
<proteinExistence type="predicted"/>
<protein>
    <submittedName>
        <fullName evidence="2">Uncharacterized protein</fullName>
    </submittedName>
</protein>
<gene>
    <name evidence="2" type="ORF">DM01DRAFT_1339821</name>
</gene>
<name>A0A1X2G5U7_9FUNG</name>
<sequence>MFNDIKSILKALPVEKVSIGRARILQLMMADALSGVEIILTIPLAWMDAKNYSTMD</sequence>
<evidence type="ECO:0000313" key="3">
    <source>
        <dbReference type="Proteomes" id="UP000242146"/>
    </source>
</evidence>
<organism evidence="2 3">
    <name type="scientific">Hesseltinella vesiculosa</name>
    <dbReference type="NCBI Taxonomy" id="101127"/>
    <lineage>
        <taxon>Eukaryota</taxon>
        <taxon>Fungi</taxon>
        <taxon>Fungi incertae sedis</taxon>
        <taxon>Mucoromycota</taxon>
        <taxon>Mucoromycotina</taxon>
        <taxon>Mucoromycetes</taxon>
        <taxon>Mucorales</taxon>
        <taxon>Cunninghamellaceae</taxon>
        <taxon>Hesseltinella</taxon>
    </lineage>
</organism>
<keyword evidence="1" id="KW-1133">Transmembrane helix</keyword>
<reference evidence="2 3" key="1">
    <citation type="submission" date="2016-07" db="EMBL/GenBank/DDBJ databases">
        <title>Pervasive Adenine N6-methylation of Active Genes in Fungi.</title>
        <authorList>
            <consortium name="DOE Joint Genome Institute"/>
            <person name="Mondo S.J."/>
            <person name="Dannebaum R.O."/>
            <person name="Kuo R.C."/>
            <person name="Labutti K."/>
            <person name="Haridas S."/>
            <person name="Kuo A."/>
            <person name="Salamov A."/>
            <person name="Ahrendt S.R."/>
            <person name="Lipzen A."/>
            <person name="Sullivan W."/>
            <person name="Andreopoulos W.B."/>
            <person name="Clum A."/>
            <person name="Lindquist E."/>
            <person name="Daum C."/>
            <person name="Ramamoorthy G.K."/>
            <person name="Gryganskyi A."/>
            <person name="Culley D."/>
            <person name="Magnuson J.K."/>
            <person name="James T.Y."/>
            <person name="O'Malley M.A."/>
            <person name="Stajich J.E."/>
            <person name="Spatafora J.W."/>
            <person name="Visel A."/>
            <person name="Grigoriev I.V."/>
        </authorList>
    </citation>
    <scope>NUCLEOTIDE SEQUENCE [LARGE SCALE GENOMIC DNA]</scope>
    <source>
        <strain evidence="2 3">NRRL 3301</strain>
    </source>
</reference>
<accession>A0A1X2G5U7</accession>
<dbReference type="Proteomes" id="UP000242146">
    <property type="component" value="Unassembled WGS sequence"/>
</dbReference>
<dbReference type="AlphaFoldDB" id="A0A1X2G5U7"/>
<comment type="caution">
    <text evidence="2">The sequence shown here is derived from an EMBL/GenBank/DDBJ whole genome shotgun (WGS) entry which is preliminary data.</text>
</comment>
<feature type="transmembrane region" description="Helical" evidence="1">
    <location>
        <begin position="24"/>
        <end position="46"/>
    </location>
</feature>
<keyword evidence="1" id="KW-0472">Membrane</keyword>
<evidence type="ECO:0000313" key="2">
    <source>
        <dbReference type="EMBL" id="ORX45859.1"/>
    </source>
</evidence>
<keyword evidence="3" id="KW-1185">Reference proteome</keyword>
<evidence type="ECO:0000256" key="1">
    <source>
        <dbReference type="SAM" id="Phobius"/>
    </source>
</evidence>
<keyword evidence="1" id="KW-0812">Transmembrane</keyword>